<dbReference type="Proteomes" id="UP000291469">
    <property type="component" value="Chromosome"/>
</dbReference>
<organism evidence="2 3">
    <name type="scientific">Egibacter rhizosphaerae</name>
    <dbReference type="NCBI Taxonomy" id="1670831"/>
    <lineage>
        <taxon>Bacteria</taxon>
        <taxon>Bacillati</taxon>
        <taxon>Actinomycetota</taxon>
        <taxon>Nitriliruptoria</taxon>
        <taxon>Egibacterales</taxon>
        <taxon>Egibacteraceae</taxon>
        <taxon>Egibacter</taxon>
    </lineage>
</organism>
<dbReference type="InterPro" id="IPR036188">
    <property type="entry name" value="FAD/NAD-bd_sf"/>
</dbReference>
<evidence type="ECO:0000313" key="3">
    <source>
        <dbReference type="Proteomes" id="UP000291469"/>
    </source>
</evidence>
<dbReference type="KEGG" id="erz:ER308_12810"/>
<dbReference type="AlphaFoldDB" id="A0A411YGP7"/>
<evidence type="ECO:0000313" key="2">
    <source>
        <dbReference type="EMBL" id="QBI20357.1"/>
    </source>
</evidence>
<dbReference type="InterPro" id="IPR011777">
    <property type="entry name" value="Geranylgeranyl_Rdtase_fam"/>
</dbReference>
<dbReference type="EMBL" id="CP036402">
    <property type="protein sequence ID" value="QBI20357.1"/>
    <property type="molecule type" value="Genomic_DNA"/>
</dbReference>
<feature type="domain" description="FAD-binding" evidence="1">
    <location>
        <begin position="9"/>
        <end position="338"/>
    </location>
</feature>
<dbReference type="OrthoDB" id="9795712at2"/>
<dbReference type="NCBIfam" id="TIGR02032">
    <property type="entry name" value="GG-red-SF"/>
    <property type="match status" value="1"/>
</dbReference>
<dbReference type="InterPro" id="IPR002938">
    <property type="entry name" value="FAD-bd"/>
</dbReference>
<dbReference type="InterPro" id="IPR050407">
    <property type="entry name" value="Geranylgeranyl_reductase"/>
</dbReference>
<dbReference type="Pfam" id="PF01494">
    <property type="entry name" value="FAD_binding_3"/>
    <property type="match status" value="1"/>
</dbReference>
<proteinExistence type="predicted"/>
<evidence type="ECO:0000259" key="1">
    <source>
        <dbReference type="Pfam" id="PF01494"/>
    </source>
</evidence>
<dbReference type="GO" id="GO:0071949">
    <property type="term" value="F:FAD binding"/>
    <property type="evidence" value="ECO:0007669"/>
    <property type="project" value="InterPro"/>
</dbReference>
<dbReference type="SUPFAM" id="SSF51905">
    <property type="entry name" value="FAD/NAD(P)-binding domain"/>
    <property type="match status" value="1"/>
</dbReference>
<accession>A0A411YGP7</accession>
<protein>
    <submittedName>
        <fullName evidence="2">Geranylgeranyl reductase family protein</fullName>
    </submittedName>
</protein>
<name>A0A411YGP7_9ACTN</name>
<dbReference type="RefSeq" id="WP_131155354.1">
    <property type="nucleotide sequence ID" value="NZ_CP036402.1"/>
</dbReference>
<dbReference type="GO" id="GO:0016628">
    <property type="term" value="F:oxidoreductase activity, acting on the CH-CH group of donors, NAD or NADP as acceptor"/>
    <property type="evidence" value="ECO:0007669"/>
    <property type="project" value="InterPro"/>
</dbReference>
<reference evidence="2 3" key="1">
    <citation type="submission" date="2019-01" db="EMBL/GenBank/DDBJ databases">
        <title>Egibacter rhizosphaerae EGI 80759T.</title>
        <authorList>
            <person name="Chen D.-D."/>
            <person name="Tian Y."/>
            <person name="Jiao J.-Y."/>
            <person name="Zhang X.-T."/>
            <person name="Zhang Y.-G."/>
            <person name="Zhang Y."/>
            <person name="Xiao M."/>
            <person name="Shu W.-S."/>
            <person name="Li W.-J."/>
        </authorList>
    </citation>
    <scope>NUCLEOTIDE SEQUENCE [LARGE SCALE GENOMIC DNA]</scope>
    <source>
        <strain evidence="2 3">EGI 80759</strain>
    </source>
</reference>
<gene>
    <name evidence="2" type="ORF">ER308_12810</name>
</gene>
<dbReference type="PANTHER" id="PTHR42685">
    <property type="entry name" value="GERANYLGERANYL DIPHOSPHATE REDUCTASE"/>
    <property type="match status" value="1"/>
</dbReference>
<dbReference type="PRINTS" id="PR00420">
    <property type="entry name" value="RNGMNOXGNASE"/>
</dbReference>
<sequence length="435" mass="47425">MSEHPITHADAVVVGAGPGGSAAARFLADAGRDVVVLEKASFPRDKVCGDALTPRAVRALEQLGLHEEAAGEPDGWVAQSGLRMYGGRTVLDLPWPEVGGWPTHSVTATRSLFDHTLAEHAVKGGAQLWERTEATAPVWLSDRQERVAGVTYRTRDREDGATEEGTVRAPLVILADGNSSRMAVALGLHRDASRPMGVAVRAYYESPRAEMDRMEGFLEMRTPPEEGARYEDGDLLPAYGWIFPLDDGVVNVGWGLLDSSPHFRSINYRKVLEAWVDQFPAEWGITPETRTGGVRSAGLPMAHNRHPMLHRGALLVGDSAGMVNPFNGEGISYAIEAAAFAAEVGDEAIARGSDAPLSRYPELVQGEWGGYYTLGRTFTWLMGHPTVMRVCRDYGMPRRRLMDFVFRTMAHLVSPRSRDATDLILNSLSRAVPAA</sequence>
<keyword evidence="3" id="KW-1185">Reference proteome</keyword>
<dbReference type="Gene3D" id="3.50.50.60">
    <property type="entry name" value="FAD/NAD(P)-binding domain"/>
    <property type="match status" value="1"/>
</dbReference>
<dbReference type="PANTHER" id="PTHR42685:SF22">
    <property type="entry name" value="CONDITIONED MEDIUM FACTOR RECEPTOR 1"/>
    <property type="match status" value="1"/>
</dbReference>